<evidence type="ECO:0000313" key="3">
    <source>
        <dbReference type="EMBL" id="CAG5116253.1"/>
    </source>
</evidence>
<evidence type="ECO:0000259" key="2">
    <source>
        <dbReference type="PROSITE" id="PS50095"/>
    </source>
</evidence>
<dbReference type="CDD" id="cd23312">
    <property type="entry name" value="beta-trefoil_FGF_RP1"/>
    <property type="match status" value="1"/>
</dbReference>
<protein>
    <recommendedName>
        <fullName evidence="2">PLAT domain-containing protein</fullName>
    </recommendedName>
</protein>
<feature type="domain" description="PLAT" evidence="2">
    <location>
        <begin position="338"/>
        <end position="456"/>
    </location>
</feature>
<organism evidence="3 4">
    <name type="scientific">Candidula unifasciata</name>
    <dbReference type="NCBI Taxonomy" id="100452"/>
    <lineage>
        <taxon>Eukaryota</taxon>
        <taxon>Metazoa</taxon>
        <taxon>Spiralia</taxon>
        <taxon>Lophotrochozoa</taxon>
        <taxon>Mollusca</taxon>
        <taxon>Gastropoda</taxon>
        <taxon>Heterobranchia</taxon>
        <taxon>Euthyneura</taxon>
        <taxon>Panpulmonata</taxon>
        <taxon>Eupulmonata</taxon>
        <taxon>Stylommatophora</taxon>
        <taxon>Helicina</taxon>
        <taxon>Helicoidea</taxon>
        <taxon>Geomitridae</taxon>
        <taxon>Candidula</taxon>
    </lineage>
</organism>
<accession>A0A8S3YGA8</accession>
<sequence>SWGFHCPFFSAVFIVSSKKPMVRVFTSLFNSNFHLAIDQGKVTGQGRGGPQCEFRIHVQSDRTVMLEGVKFPLQFITLQENGKLGDPRSVLDKDPAKRFHVYVKGVLRHKGIIMLRTSNIQAIGVDHDKSVYATGRCNRAAHFRVHKSMIYPGFYLRFKDGKFDCNGSRNEDAYFLVEKHKYKGYFTLQSDKKRGTYMGFTARGEVVPTINTGTNNIYIFPEVIEFGTPKSELTDAKLTPISERANGDYRVLVTTAESLDQGQVILAVYGDKGTTGPIVLSGSDDNGPRFKAGSTDEFKERLVFDFNCWLSREYGDKELVKELPVMKPSREEESLPVVSYFITVYTGKDPGSETDAQIYITMFGDYGDSGKRELKVSNRERPFRQGQADTFEIEAVHLGSLNKIQIGHNETKSSEGWFCDKVVIREGKTANMEFVFPCGRWFDSGMEDRKIERVLMIQ</sequence>
<dbReference type="PROSITE" id="PS50095">
    <property type="entry name" value="PLAT"/>
    <property type="match status" value="1"/>
</dbReference>
<dbReference type="InterPro" id="IPR008996">
    <property type="entry name" value="IL1/FGF"/>
</dbReference>
<dbReference type="Gene3D" id="2.40.180.10">
    <property type="entry name" value="Catalase core domain"/>
    <property type="match status" value="1"/>
</dbReference>
<dbReference type="AlphaFoldDB" id="A0A8S3YGA8"/>
<dbReference type="Proteomes" id="UP000678393">
    <property type="component" value="Unassembled WGS sequence"/>
</dbReference>
<dbReference type="InterPro" id="IPR036392">
    <property type="entry name" value="PLAT/LH2_dom_sf"/>
</dbReference>
<evidence type="ECO:0000313" key="4">
    <source>
        <dbReference type="Proteomes" id="UP000678393"/>
    </source>
</evidence>
<evidence type="ECO:0000256" key="1">
    <source>
        <dbReference type="PROSITE-ProRule" id="PRU00152"/>
    </source>
</evidence>
<dbReference type="SUPFAM" id="SSF49723">
    <property type="entry name" value="Lipase/lipooxygenase domain (PLAT/LH2 domain)"/>
    <property type="match status" value="2"/>
</dbReference>
<dbReference type="SUPFAM" id="SSF50353">
    <property type="entry name" value="Cytokine"/>
    <property type="match status" value="1"/>
</dbReference>
<dbReference type="PANTHER" id="PTHR45901:SF7">
    <property type="entry name" value="OXYGEN-REGULATED PROTEIN 1"/>
    <property type="match status" value="1"/>
</dbReference>
<dbReference type="EMBL" id="CAJHNH020000224">
    <property type="protein sequence ID" value="CAG5116253.1"/>
    <property type="molecule type" value="Genomic_DNA"/>
</dbReference>
<reference evidence="3" key="1">
    <citation type="submission" date="2021-04" db="EMBL/GenBank/DDBJ databases">
        <authorList>
            <consortium name="Molecular Ecology Group"/>
        </authorList>
    </citation>
    <scope>NUCLEOTIDE SEQUENCE</scope>
</reference>
<feature type="non-terminal residue" evidence="3">
    <location>
        <position position="458"/>
    </location>
</feature>
<dbReference type="OrthoDB" id="5322100at2759"/>
<keyword evidence="4" id="KW-1185">Reference proteome</keyword>
<feature type="non-terminal residue" evidence="3">
    <location>
        <position position="1"/>
    </location>
</feature>
<comment type="caution">
    <text evidence="3">The sequence shown here is derived from an EMBL/GenBank/DDBJ whole genome shotgun (WGS) entry which is preliminary data.</text>
</comment>
<proteinExistence type="predicted"/>
<dbReference type="Pfam" id="PF01477">
    <property type="entry name" value="PLAT"/>
    <property type="match status" value="1"/>
</dbReference>
<name>A0A8S3YGA8_9EUPU</name>
<dbReference type="PANTHER" id="PTHR45901">
    <property type="entry name" value="PROTEIN CBG12474"/>
    <property type="match status" value="1"/>
</dbReference>
<gene>
    <name evidence="3" type="ORF">CUNI_LOCUS1811</name>
</gene>
<comment type="caution">
    <text evidence="1">Lacks conserved residue(s) required for the propagation of feature annotation.</text>
</comment>
<dbReference type="InterPro" id="IPR001024">
    <property type="entry name" value="PLAT/LH2_dom"/>
</dbReference>
<dbReference type="CDD" id="cd01756">
    <property type="entry name" value="PLAT_repeat"/>
    <property type="match status" value="1"/>
</dbReference>
<dbReference type="InterPro" id="IPR052970">
    <property type="entry name" value="Inner_ear_hair_cell_LOXHD"/>
</dbReference>